<evidence type="ECO:0000256" key="1">
    <source>
        <dbReference type="SAM" id="MobiDB-lite"/>
    </source>
</evidence>
<feature type="region of interest" description="Disordered" evidence="1">
    <location>
        <begin position="1"/>
        <end position="20"/>
    </location>
</feature>
<keyword evidence="4" id="KW-1185">Reference proteome</keyword>
<evidence type="ECO:0000313" key="3">
    <source>
        <dbReference type="EMBL" id="MCW6511729.1"/>
    </source>
</evidence>
<organism evidence="3 4">
    <name type="scientific">Lichenifustis flavocetrariae</name>
    <dbReference type="NCBI Taxonomy" id="2949735"/>
    <lineage>
        <taxon>Bacteria</taxon>
        <taxon>Pseudomonadati</taxon>
        <taxon>Pseudomonadota</taxon>
        <taxon>Alphaproteobacteria</taxon>
        <taxon>Hyphomicrobiales</taxon>
        <taxon>Lichenihabitantaceae</taxon>
        <taxon>Lichenifustis</taxon>
    </lineage>
</organism>
<dbReference type="InterPro" id="IPR003593">
    <property type="entry name" value="AAA+_ATPase"/>
</dbReference>
<dbReference type="SMART" id="SM00382">
    <property type="entry name" value="AAA"/>
    <property type="match status" value="1"/>
</dbReference>
<dbReference type="Gene3D" id="3.40.50.300">
    <property type="entry name" value="P-loop containing nucleotide triphosphate hydrolases"/>
    <property type="match status" value="1"/>
</dbReference>
<evidence type="ECO:0000313" key="4">
    <source>
        <dbReference type="Proteomes" id="UP001165667"/>
    </source>
</evidence>
<accession>A0AA41Z022</accession>
<dbReference type="EMBL" id="JAMOIM010000031">
    <property type="protein sequence ID" value="MCW6511729.1"/>
    <property type="molecule type" value="Genomic_DNA"/>
</dbReference>
<dbReference type="GO" id="GO:0005524">
    <property type="term" value="F:ATP binding"/>
    <property type="evidence" value="ECO:0007669"/>
    <property type="project" value="InterPro"/>
</dbReference>
<evidence type="ECO:0000259" key="2">
    <source>
        <dbReference type="SMART" id="SM00382"/>
    </source>
</evidence>
<dbReference type="GO" id="GO:0016887">
    <property type="term" value="F:ATP hydrolysis activity"/>
    <property type="evidence" value="ECO:0007669"/>
    <property type="project" value="InterPro"/>
</dbReference>
<dbReference type="InterPro" id="IPR027417">
    <property type="entry name" value="P-loop_NTPase"/>
</dbReference>
<feature type="domain" description="AAA+ ATPase" evidence="2">
    <location>
        <begin position="131"/>
        <end position="277"/>
    </location>
</feature>
<dbReference type="SUPFAM" id="SSF52540">
    <property type="entry name" value="P-loop containing nucleoside triphosphate hydrolases"/>
    <property type="match status" value="1"/>
</dbReference>
<proteinExistence type="predicted"/>
<comment type="caution">
    <text evidence="3">The sequence shown here is derived from an EMBL/GenBank/DDBJ whole genome shotgun (WGS) entry which is preliminary data.</text>
</comment>
<gene>
    <name evidence="3" type="ORF">M8523_27565</name>
</gene>
<dbReference type="RefSeq" id="WP_282588106.1">
    <property type="nucleotide sequence ID" value="NZ_JAMOIM010000031.1"/>
</dbReference>
<dbReference type="Pfam" id="PF00004">
    <property type="entry name" value="AAA"/>
    <property type="match status" value="1"/>
</dbReference>
<dbReference type="GO" id="GO:0006515">
    <property type="term" value="P:protein quality control for misfolded or incompletely synthesized proteins"/>
    <property type="evidence" value="ECO:0007669"/>
    <property type="project" value="TreeGrafter"/>
</dbReference>
<reference evidence="3" key="1">
    <citation type="submission" date="2022-05" db="EMBL/GenBank/DDBJ databases">
        <authorList>
            <person name="Pankratov T."/>
        </authorList>
    </citation>
    <scope>NUCLEOTIDE SEQUENCE</scope>
    <source>
        <strain evidence="3">BP6-180914</strain>
    </source>
</reference>
<dbReference type="InterPro" id="IPR003959">
    <property type="entry name" value="ATPase_AAA_core"/>
</dbReference>
<protein>
    <submittedName>
        <fullName evidence="3">AAA family ATPase</fullName>
    </submittedName>
</protein>
<feature type="compositionally biased region" description="Basic and acidic residues" evidence="1">
    <location>
        <begin position="1"/>
        <end position="11"/>
    </location>
</feature>
<dbReference type="AlphaFoldDB" id="A0AA41Z022"/>
<dbReference type="Proteomes" id="UP001165667">
    <property type="component" value="Unassembled WGS sequence"/>
</dbReference>
<dbReference type="PANTHER" id="PTHR43718:SF2">
    <property type="entry name" value="LON PROTEASE HOMOLOG, MITOCHONDRIAL"/>
    <property type="match status" value="1"/>
</dbReference>
<name>A0AA41Z022_9HYPH</name>
<sequence length="374" mass="39777">MTSDTDPHFTFDEEEFDPLEVPDGSALPHGLDDMGLGVDVIDRRALREAIRGLSTQGEGSDDETSREEASRVKLLRGLLQGNALYKQFVVGTPELIERLATLRNATPNFRDAADVVRRAARLSLATATPMRIPPLLLLGPPGIGKTHFAQGLAVALETSVTVIAGSTLADRGVLTGTNTSWRGARPGALAKALLAAPTISPVIVIDEVDKMTGLSAHDTPLDALLTMLEPETARAYRDEYYDVPMRADAVTWIMTANDLASLSEPLRDRLLVLDIPDLTAAQRAEVYSRIFATLNAALGGAFDLAPEALASLGGLNTRRAKAVITQALGIAVDQERRTVTAADMVRATELVLPSGGSHGRGIGFGLMGSVPQRG</sequence>
<dbReference type="InterPro" id="IPR027065">
    <property type="entry name" value="Lon_Prtase"/>
</dbReference>
<dbReference type="PANTHER" id="PTHR43718">
    <property type="entry name" value="LON PROTEASE"/>
    <property type="match status" value="1"/>
</dbReference>
<dbReference type="GO" id="GO:0004176">
    <property type="term" value="F:ATP-dependent peptidase activity"/>
    <property type="evidence" value="ECO:0007669"/>
    <property type="project" value="InterPro"/>
</dbReference>
<dbReference type="GO" id="GO:0004252">
    <property type="term" value="F:serine-type endopeptidase activity"/>
    <property type="evidence" value="ECO:0007669"/>
    <property type="project" value="InterPro"/>
</dbReference>